<dbReference type="Gene3D" id="1.10.3720.10">
    <property type="entry name" value="MetI-like"/>
    <property type="match status" value="1"/>
</dbReference>
<evidence type="ECO:0000256" key="3">
    <source>
        <dbReference type="ARBA" id="ARBA00022475"/>
    </source>
</evidence>
<dbReference type="EMBL" id="VTEG01000001">
    <property type="protein sequence ID" value="TYS01174.1"/>
    <property type="molecule type" value="Genomic_DNA"/>
</dbReference>
<feature type="domain" description="ABC transmembrane type-1" evidence="9">
    <location>
        <begin position="65"/>
        <end position="253"/>
    </location>
</feature>
<feature type="transmembrane region" description="Helical" evidence="8">
    <location>
        <begin position="64"/>
        <end position="87"/>
    </location>
</feature>
<dbReference type="InterPro" id="IPR035906">
    <property type="entry name" value="MetI-like_sf"/>
</dbReference>
<evidence type="ECO:0000256" key="1">
    <source>
        <dbReference type="ARBA" id="ARBA00004429"/>
    </source>
</evidence>
<evidence type="ECO:0000256" key="5">
    <source>
        <dbReference type="ARBA" id="ARBA00022692"/>
    </source>
</evidence>
<comment type="similarity">
    <text evidence="8">Belongs to the binding-protein-dependent transport system permease family.</text>
</comment>
<dbReference type="InterPro" id="IPR000515">
    <property type="entry name" value="MetI-like"/>
</dbReference>
<dbReference type="CDD" id="cd06261">
    <property type="entry name" value="TM_PBP2"/>
    <property type="match status" value="1"/>
</dbReference>
<keyword evidence="6 8" id="KW-1133">Transmembrane helix</keyword>
<dbReference type="SUPFAM" id="SSF161098">
    <property type="entry name" value="MetI-like"/>
    <property type="match status" value="1"/>
</dbReference>
<dbReference type="GO" id="GO:0055085">
    <property type="term" value="P:transmembrane transport"/>
    <property type="evidence" value="ECO:0007669"/>
    <property type="project" value="InterPro"/>
</dbReference>
<dbReference type="GO" id="GO:0005886">
    <property type="term" value="C:plasma membrane"/>
    <property type="evidence" value="ECO:0007669"/>
    <property type="project" value="UniProtKB-SubCell"/>
</dbReference>
<dbReference type="PANTHER" id="PTHR43357:SF4">
    <property type="entry name" value="INNER MEMBRANE ABC TRANSPORTER PERMEASE PROTEIN YDCV"/>
    <property type="match status" value="1"/>
</dbReference>
<evidence type="ECO:0000256" key="6">
    <source>
        <dbReference type="ARBA" id="ARBA00022989"/>
    </source>
</evidence>
<keyword evidence="7 8" id="KW-0472">Membrane</keyword>
<name>A0A5D4MIL2_9BACI</name>
<comment type="caution">
    <text evidence="10">The sequence shown here is derived from an EMBL/GenBank/DDBJ whole genome shotgun (WGS) entry which is preliminary data.</text>
</comment>
<dbReference type="Proteomes" id="UP000325182">
    <property type="component" value="Unassembled WGS sequence"/>
</dbReference>
<keyword evidence="5 8" id="KW-0812">Transmembrane</keyword>
<keyword evidence="3" id="KW-1003">Cell membrane</keyword>
<accession>A0A5D4MIL2</accession>
<dbReference type="PANTHER" id="PTHR43357">
    <property type="entry name" value="INNER MEMBRANE ABC TRANSPORTER PERMEASE PROTEIN YDCV"/>
    <property type="match status" value="1"/>
</dbReference>
<dbReference type="AlphaFoldDB" id="A0A5D4MIL2"/>
<evidence type="ECO:0000256" key="8">
    <source>
        <dbReference type="RuleBase" id="RU363032"/>
    </source>
</evidence>
<gene>
    <name evidence="10" type="ORF">FZC84_00445</name>
</gene>
<keyword evidence="2 8" id="KW-0813">Transport</keyword>
<proteinExistence type="inferred from homology"/>
<evidence type="ECO:0000256" key="7">
    <source>
        <dbReference type="ARBA" id="ARBA00023136"/>
    </source>
</evidence>
<keyword evidence="4" id="KW-0997">Cell inner membrane</keyword>
<feature type="transmembrane region" description="Helical" evidence="8">
    <location>
        <begin position="233"/>
        <end position="257"/>
    </location>
</feature>
<evidence type="ECO:0000259" key="9">
    <source>
        <dbReference type="PROSITE" id="PS50928"/>
    </source>
</evidence>
<feature type="transmembrane region" description="Helical" evidence="8">
    <location>
        <begin position="178"/>
        <end position="199"/>
    </location>
</feature>
<evidence type="ECO:0000256" key="4">
    <source>
        <dbReference type="ARBA" id="ARBA00022519"/>
    </source>
</evidence>
<evidence type="ECO:0000313" key="11">
    <source>
        <dbReference type="Proteomes" id="UP000325182"/>
    </source>
</evidence>
<evidence type="ECO:0000256" key="2">
    <source>
        <dbReference type="ARBA" id="ARBA00022448"/>
    </source>
</evidence>
<feature type="transmembrane region" description="Helical" evidence="8">
    <location>
        <begin position="7"/>
        <end position="29"/>
    </location>
</feature>
<organism evidence="10 11">
    <name type="scientific">Rossellomorea vietnamensis</name>
    <dbReference type="NCBI Taxonomy" id="218284"/>
    <lineage>
        <taxon>Bacteria</taxon>
        <taxon>Bacillati</taxon>
        <taxon>Bacillota</taxon>
        <taxon>Bacilli</taxon>
        <taxon>Bacillales</taxon>
        <taxon>Bacillaceae</taxon>
        <taxon>Rossellomorea</taxon>
    </lineage>
</organism>
<dbReference type="Pfam" id="PF00528">
    <property type="entry name" value="BPD_transp_1"/>
    <property type="match status" value="1"/>
</dbReference>
<feature type="transmembrane region" description="Helical" evidence="8">
    <location>
        <begin position="99"/>
        <end position="124"/>
    </location>
</feature>
<feature type="transmembrane region" description="Helical" evidence="8">
    <location>
        <begin position="206"/>
        <end position="227"/>
    </location>
</feature>
<comment type="subcellular location">
    <subcellularLocation>
        <location evidence="1">Cell inner membrane</location>
        <topology evidence="1">Multi-pass membrane protein</topology>
    </subcellularLocation>
    <subcellularLocation>
        <location evidence="8">Cell membrane</location>
        <topology evidence="8">Multi-pass membrane protein</topology>
    </subcellularLocation>
</comment>
<dbReference type="PROSITE" id="PS50928">
    <property type="entry name" value="ABC_TM1"/>
    <property type="match status" value="1"/>
</dbReference>
<protein>
    <submittedName>
        <fullName evidence="10">ABC transporter permease subunit</fullName>
    </submittedName>
</protein>
<evidence type="ECO:0000313" key="10">
    <source>
        <dbReference type="EMBL" id="TYS01174.1"/>
    </source>
</evidence>
<reference evidence="10 11" key="1">
    <citation type="submission" date="2019-08" db="EMBL/GenBank/DDBJ databases">
        <title>Bacillus genomes from the desert of Cuatro Cienegas, Coahuila.</title>
        <authorList>
            <person name="Olmedo-Alvarez G."/>
        </authorList>
    </citation>
    <scope>NUCLEOTIDE SEQUENCE [LARGE SCALE GENOMIC DNA]</scope>
    <source>
        <strain evidence="10 11">CH128b_4D</strain>
    </source>
</reference>
<sequence>MKKIVHSLHIFIIIMMIIIILIPFIPLVLTSMSSQWRWPQIVPEVIQGRAWLYLFSEHSGTFDALWTSIIIALIVTFINLLLAIPAGDALGRMNTRGKWFIEAVMYAPIVIPSFVAVMGIHSILLRVGLTGTMTGVVLAHIPPTLPYMLRAMTISYQTIGYQWEELARMLGAGRFQRFWFVVLPRLIPGIIAGASLSILISLSQYLITFLIGSGQVITLPIIMFPFITGGDPSIASAYTVVFTLAAIGTLLLMDFLLRTYFKHTNKTMGIKGRL</sequence>